<reference evidence="1 2" key="1">
    <citation type="journal article" date="2019" name="Int. J. Syst. Evol. Microbiol.">
        <title>The Global Catalogue of Microorganisms (GCM) 10K type strain sequencing project: providing services to taxonomists for standard genome sequencing and annotation.</title>
        <authorList>
            <consortium name="The Broad Institute Genomics Platform"/>
            <consortium name="The Broad Institute Genome Sequencing Center for Infectious Disease"/>
            <person name="Wu L."/>
            <person name="Ma J."/>
        </authorList>
    </citation>
    <scope>NUCLEOTIDE SEQUENCE [LARGE SCALE GENOMIC DNA]</scope>
    <source>
        <strain evidence="1 2">JCM 16083</strain>
    </source>
</reference>
<evidence type="ECO:0000313" key="2">
    <source>
        <dbReference type="Proteomes" id="UP001501126"/>
    </source>
</evidence>
<gene>
    <name evidence="1" type="ORF">GCM10009118_21910</name>
</gene>
<keyword evidence="2" id="KW-1185">Reference proteome</keyword>
<organism evidence="1 2">
    <name type="scientific">Wandonia haliotis</name>
    <dbReference type="NCBI Taxonomy" id="574963"/>
    <lineage>
        <taxon>Bacteria</taxon>
        <taxon>Pseudomonadati</taxon>
        <taxon>Bacteroidota</taxon>
        <taxon>Flavobacteriia</taxon>
        <taxon>Flavobacteriales</taxon>
        <taxon>Crocinitomicaceae</taxon>
        <taxon>Wandonia</taxon>
    </lineage>
</organism>
<sequence>MNFKKEVDEIPNEIWDYEFIDNHETGAAIRQKSNSLHNKHGVISLTYNDDYITIYDNKGNVVHKRKKCP</sequence>
<dbReference type="EMBL" id="BAAAFH010000011">
    <property type="protein sequence ID" value="GAA0875782.1"/>
    <property type="molecule type" value="Genomic_DNA"/>
</dbReference>
<proteinExistence type="predicted"/>
<accession>A0ABN1MRQ0</accession>
<comment type="caution">
    <text evidence="1">The sequence shown here is derived from an EMBL/GenBank/DDBJ whole genome shotgun (WGS) entry which is preliminary data.</text>
</comment>
<evidence type="ECO:0000313" key="1">
    <source>
        <dbReference type="EMBL" id="GAA0875782.1"/>
    </source>
</evidence>
<name>A0ABN1MRQ0_9FLAO</name>
<dbReference type="Proteomes" id="UP001501126">
    <property type="component" value="Unassembled WGS sequence"/>
</dbReference>
<protein>
    <submittedName>
        <fullName evidence="1">Uncharacterized protein</fullName>
    </submittedName>
</protein>